<name>A0AAU9IN73_9CILI</name>
<evidence type="ECO:0000313" key="2">
    <source>
        <dbReference type="Proteomes" id="UP001162131"/>
    </source>
</evidence>
<keyword evidence="2" id="KW-1185">Reference proteome</keyword>
<evidence type="ECO:0000313" key="1">
    <source>
        <dbReference type="EMBL" id="CAG9314953.1"/>
    </source>
</evidence>
<dbReference type="AlphaFoldDB" id="A0AAU9IN73"/>
<accession>A0AAU9IN73</accession>
<gene>
    <name evidence="1" type="ORF">BSTOLATCC_MIC12731</name>
</gene>
<comment type="caution">
    <text evidence="1">The sequence shown here is derived from an EMBL/GenBank/DDBJ whole genome shotgun (WGS) entry which is preliminary data.</text>
</comment>
<dbReference type="Proteomes" id="UP001162131">
    <property type="component" value="Unassembled WGS sequence"/>
</dbReference>
<dbReference type="EMBL" id="CAJZBQ010000013">
    <property type="protein sequence ID" value="CAG9314953.1"/>
    <property type="molecule type" value="Genomic_DNA"/>
</dbReference>
<organism evidence="1 2">
    <name type="scientific">Blepharisma stoltei</name>
    <dbReference type="NCBI Taxonomy" id="1481888"/>
    <lineage>
        <taxon>Eukaryota</taxon>
        <taxon>Sar</taxon>
        <taxon>Alveolata</taxon>
        <taxon>Ciliophora</taxon>
        <taxon>Postciliodesmatophora</taxon>
        <taxon>Heterotrichea</taxon>
        <taxon>Heterotrichida</taxon>
        <taxon>Blepharismidae</taxon>
        <taxon>Blepharisma</taxon>
    </lineage>
</organism>
<protein>
    <submittedName>
        <fullName evidence="1">Uncharacterized protein</fullName>
    </submittedName>
</protein>
<reference evidence="1" key="1">
    <citation type="submission" date="2021-09" db="EMBL/GenBank/DDBJ databases">
        <authorList>
            <consortium name="AG Swart"/>
            <person name="Singh M."/>
            <person name="Singh A."/>
            <person name="Seah K."/>
            <person name="Emmerich C."/>
        </authorList>
    </citation>
    <scope>NUCLEOTIDE SEQUENCE</scope>
    <source>
        <strain evidence="1">ATCC30299</strain>
    </source>
</reference>
<sequence>MTSGDWKALMKFSNKHEQIVKESHNKTEVLNSLIWNPNKEIQIGIEEDNEEEKSDEEMINKKPKIERLTRVMDKTLMNHKKYGFLKDTSLSPQQPLGELNKISKILKKTAE</sequence>
<proteinExistence type="predicted"/>